<evidence type="ECO:0000313" key="2">
    <source>
        <dbReference type="EMBL" id="TEB26232.1"/>
    </source>
</evidence>
<name>A0A4Y7SWM1_COPMI</name>
<evidence type="ECO:0000313" key="3">
    <source>
        <dbReference type="Proteomes" id="UP000298030"/>
    </source>
</evidence>
<dbReference type="Proteomes" id="UP000298030">
    <property type="component" value="Unassembled WGS sequence"/>
</dbReference>
<dbReference type="EMBL" id="QPFP01000050">
    <property type="protein sequence ID" value="TEB26232.1"/>
    <property type="molecule type" value="Genomic_DNA"/>
</dbReference>
<gene>
    <name evidence="2" type="ORF">FA13DRAFT_1713434</name>
</gene>
<feature type="compositionally biased region" description="Polar residues" evidence="1">
    <location>
        <begin position="208"/>
        <end position="217"/>
    </location>
</feature>
<reference evidence="2 3" key="1">
    <citation type="journal article" date="2019" name="Nat. Ecol. Evol.">
        <title>Megaphylogeny resolves global patterns of mushroom evolution.</title>
        <authorList>
            <person name="Varga T."/>
            <person name="Krizsan K."/>
            <person name="Foldi C."/>
            <person name="Dima B."/>
            <person name="Sanchez-Garcia M."/>
            <person name="Sanchez-Ramirez S."/>
            <person name="Szollosi G.J."/>
            <person name="Szarkandi J.G."/>
            <person name="Papp V."/>
            <person name="Albert L."/>
            <person name="Andreopoulos W."/>
            <person name="Angelini C."/>
            <person name="Antonin V."/>
            <person name="Barry K.W."/>
            <person name="Bougher N.L."/>
            <person name="Buchanan P."/>
            <person name="Buyck B."/>
            <person name="Bense V."/>
            <person name="Catcheside P."/>
            <person name="Chovatia M."/>
            <person name="Cooper J."/>
            <person name="Damon W."/>
            <person name="Desjardin D."/>
            <person name="Finy P."/>
            <person name="Geml J."/>
            <person name="Haridas S."/>
            <person name="Hughes K."/>
            <person name="Justo A."/>
            <person name="Karasinski D."/>
            <person name="Kautmanova I."/>
            <person name="Kiss B."/>
            <person name="Kocsube S."/>
            <person name="Kotiranta H."/>
            <person name="LaButti K.M."/>
            <person name="Lechner B.E."/>
            <person name="Liimatainen K."/>
            <person name="Lipzen A."/>
            <person name="Lukacs Z."/>
            <person name="Mihaltcheva S."/>
            <person name="Morgado L.N."/>
            <person name="Niskanen T."/>
            <person name="Noordeloos M.E."/>
            <person name="Ohm R.A."/>
            <person name="Ortiz-Santana B."/>
            <person name="Ovrebo C."/>
            <person name="Racz N."/>
            <person name="Riley R."/>
            <person name="Savchenko A."/>
            <person name="Shiryaev A."/>
            <person name="Soop K."/>
            <person name="Spirin V."/>
            <person name="Szebenyi C."/>
            <person name="Tomsovsky M."/>
            <person name="Tulloss R.E."/>
            <person name="Uehling J."/>
            <person name="Grigoriev I.V."/>
            <person name="Vagvolgyi C."/>
            <person name="Papp T."/>
            <person name="Martin F.M."/>
            <person name="Miettinen O."/>
            <person name="Hibbett D.S."/>
            <person name="Nagy L.G."/>
        </authorList>
    </citation>
    <scope>NUCLEOTIDE SEQUENCE [LARGE SCALE GENOMIC DNA]</scope>
    <source>
        <strain evidence="2 3">FP101781</strain>
    </source>
</reference>
<sequence length="333" mass="35666">MGWRVFGPAGLGTVVVVRDNEDDSGDDDGEGGGSGLEERWGARMEVDGDLGCATPGGGWWWADCGGAYNDEDDEDDGWRGLGSADGWGLEGGREGAGHLCGVKAEDGVWRGGGVVEGRRVVATWCSCERRCRGCGLDGWERWKGKRGTMTATRALSRSVFLAPPEVASPRLAFSLVASLHRHCVNILDTSLDEIETVSTLQTLRNDNTDGHTSTLGVNHSPRGTLRRRTGPPTCITTSWRRKRGLGGRLGRSESMRRAGQGGHPTTSGGVTYLGLGVVDDVRGDGGGGGRDERKRWRWECEGLWQRRVLDNDNGKGGVEGRVGEGVVYVVDVA</sequence>
<organism evidence="2 3">
    <name type="scientific">Coprinellus micaceus</name>
    <name type="common">Glistening ink-cap mushroom</name>
    <name type="synonym">Coprinus micaceus</name>
    <dbReference type="NCBI Taxonomy" id="71717"/>
    <lineage>
        <taxon>Eukaryota</taxon>
        <taxon>Fungi</taxon>
        <taxon>Dikarya</taxon>
        <taxon>Basidiomycota</taxon>
        <taxon>Agaricomycotina</taxon>
        <taxon>Agaricomycetes</taxon>
        <taxon>Agaricomycetidae</taxon>
        <taxon>Agaricales</taxon>
        <taxon>Agaricineae</taxon>
        <taxon>Psathyrellaceae</taxon>
        <taxon>Coprinellus</taxon>
    </lineage>
</organism>
<evidence type="ECO:0000256" key="1">
    <source>
        <dbReference type="SAM" id="MobiDB-lite"/>
    </source>
</evidence>
<dbReference type="AlphaFoldDB" id="A0A4Y7SWM1"/>
<keyword evidence="3" id="KW-1185">Reference proteome</keyword>
<feature type="region of interest" description="Disordered" evidence="1">
    <location>
        <begin position="19"/>
        <end position="39"/>
    </location>
</feature>
<accession>A0A4Y7SWM1</accession>
<feature type="compositionally biased region" description="Acidic residues" evidence="1">
    <location>
        <begin position="20"/>
        <end position="30"/>
    </location>
</feature>
<feature type="region of interest" description="Disordered" evidence="1">
    <location>
        <begin position="208"/>
        <end position="271"/>
    </location>
</feature>
<comment type="caution">
    <text evidence="2">The sequence shown here is derived from an EMBL/GenBank/DDBJ whole genome shotgun (WGS) entry which is preliminary data.</text>
</comment>
<proteinExistence type="predicted"/>
<protein>
    <submittedName>
        <fullName evidence="2">Uncharacterized protein</fullName>
    </submittedName>
</protein>